<comment type="caution">
    <text evidence="1">The sequence shown here is derived from an EMBL/GenBank/DDBJ whole genome shotgun (WGS) entry which is preliminary data.</text>
</comment>
<organism evidence="1 2">
    <name type="scientific">Drouetiella hepatica Uher 2000/2452</name>
    <dbReference type="NCBI Taxonomy" id="904376"/>
    <lineage>
        <taxon>Bacteria</taxon>
        <taxon>Bacillati</taxon>
        <taxon>Cyanobacteriota</taxon>
        <taxon>Cyanophyceae</taxon>
        <taxon>Oculatellales</taxon>
        <taxon>Oculatellaceae</taxon>
        <taxon>Drouetiella</taxon>
    </lineage>
</organism>
<dbReference type="Proteomes" id="UP000757435">
    <property type="component" value="Unassembled WGS sequence"/>
</dbReference>
<dbReference type="EMBL" id="JAHHHD010000001">
    <property type="protein sequence ID" value="MBW4657070.1"/>
    <property type="molecule type" value="Genomic_DNA"/>
</dbReference>
<reference evidence="1" key="2">
    <citation type="journal article" date="2022" name="Microbiol. Resour. Announc.">
        <title>Metagenome Sequencing to Explore Phylogenomics of Terrestrial Cyanobacteria.</title>
        <authorList>
            <person name="Ward R.D."/>
            <person name="Stajich J.E."/>
            <person name="Johansen J.R."/>
            <person name="Huntemann M."/>
            <person name="Clum A."/>
            <person name="Foster B."/>
            <person name="Foster B."/>
            <person name="Roux S."/>
            <person name="Palaniappan K."/>
            <person name="Varghese N."/>
            <person name="Mukherjee S."/>
            <person name="Reddy T.B.K."/>
            <person name="Daum C."/>
            <person name="Copeland A."/>
            <person name="Chen I.A."/>
            <person name="Ivanova N.N."/>
            <person name="Kyrpides N.C."/>
            <person name="Shapiro N."/>
            <person name="Eloe-Fadrosh E.A."/>
            <person name="Pietrasiak N."/>
        </authorList>
    </citation>
    <scope>NUCLEOTIDE SEQUENCE</scope>
    <source>
        <strain evidence="1">UHER 2000/2452</strain>
    </source>
</reference>
<evidence type="ECO:0000313" key="2">
    <source>
        <dbReference type="Proteomes" id="UP000757435"/>
    </source>
</evidence>
<proteinExistence type="predicted"/>
<protein>
    <submittedName>
        <fullName evidence="1">Uncharacterized protein</fullName>
    </submittedName>
</protein>
<evidence type="ECO:0000313" key="1">
    <source>
        <dbReference type="EMBL" id="MBW4657070.1"/>
    </source>
</evidence>
<gene>
    <name evidence="1" type="ORF">KME15_00195</name>
</gene>
<reference evidence="1" key="1">
    <citation type="submission" date="2021-05" db="EMBL/GenBank/DDBJ databases">
        <authorList>
            <person name="Pietrasiak N."/>
            <person name="Ward R."/>
            <person name="Stajich J.E."/>
            <person name="Kurbessoian T."/>
        </authorList>
    </citation>
    <scope>NUCLEOTIDE SEQUENCE</scope>
    <source>
        <strain evidence="1">UHER 2000/2452</strain>
    </source>
</reference>
<name>A0A951Q707_9CYAN</name>
<dbReference type="AlphaFoldDB" id="A0A951Q707"/>
<sequence>MTEDAIDELQYTQQQQRYWEQLRQELERYKADLGATHTEIAQCLGISRQPLVVFMQDSSQGLPIQRSNLVRLWDLLTEPTRFRKKYSPEERSNRAALRQQGANALLKAAGFLPDVNEQSLEIHSNRHQQIQRLVSRLSNLPVSDFADFITLTDFLETFVTNSFPGRYKTALEETQILDSDADSSSIDRVDYWIKKNHLPNIPDPVVKDKLQGALSRLAISGKSKLNNAEFFELYMSIAENERLTNHVDKFLKMRITQCQFTTLTFSVQSYLSAEEDSLIWQDFCEASLAVEQCLRPQIHERSDLEDSVAEPVIESSITCNFREAKQDVRWRYSSSTTHFETMLAAIGRGMGYDSELEMVDFSIRTLGHKDYSLIRASSAFRPIHSTNPTDYKSYQSVWIDRSAIFGILQSTILAVRGWLSENFPDESSCRTYCETCQIVSSINDSLIKGKSFLNGYRIHQAAYSGRLSTSDYLEKEVIEKIKGLKEGVFKQYPKLQDCYESDLDRKYCVAKLACAHSALVEGNMITASRLLLEVEDFLESLDFQKSSKENKHLLKISYAIELNLQCFYRGDSVIFSNHQKWRTELQNFLSQLSTYIDDCNQNSGQFASDTYMNVSELYGRLARLNFCCCNADEIEDLESAVRYSLMAAYCSAKTGHQHRTAHWISNAGRTCVRLGEGDRAKGFADLADRIISRASEPTHSPEYQEAIRAEVNIARGERLLLIEKDPARALNYFLRSLKGSIYIGFVRLIADNLYDIARASKDLGNYRIKKSFSSAFGKSDPKTNWLLNEDNQSWQENKIAAEVIQFINKIDKEEDWSFVSIQFKEQAQKIWRGLANFNDPSNSLPHPLEAQMEAEEFLNRVK</sequence>
<accession>A0A951Q707</accession>